<sequence>MERARRECALVSARVAALRAEYRRDSPFVAVAEPRLSWIVDAADQPGWEQGAAEIRLDGKATARLEGSDHAFVAWPFPPLMPRCVHRVEVRVSDTVGEWSDWSAPHEVRLGALAPGEWRAQFIGLAAPERPAQPALLRRTIEVGAPVAHATLYATALGALSVSIDGRDIDDTVLSPGWTTYGERILHDAVDVTALLTAGAHEIRIALTGAWYTEEYGFGGEGTRIYGEQPAAALQLHVHYADGSEEIIVTDAGWEASAGGEVAASGIYAGETIDHRRRPDAWAPAAVVAHDVVPEMRAAEPVRRVDEIAVQQVLRSPSGAVLLDFGQNLVGRLRVRVAGPEGTEVVLRHAEVLEDGELGIRPLRRAAATDRLILAGGGADEVFEPSGTFHGFRYAQVDGWPGEVDPAAITAVVLRTDMVRTAWFDSSHALLNRLHENVVWSMSGNFLSIPTDCPQRDERMGWTGDAQVFAPTAATLFDCDAMLGSWLRDLEIAQNALGGVVPFTVPDALRFPVGPTAAWGDAATIVPSVLADRFGDRAVIAGQYDSMCAWTDRLIAAAGPDGVWQGDSQLGDWLDPSAPPDQPGASKVDAAIVATAYLFRSAQLTARAARELGLVDDETRYAAAAERTREGFLRTFVTAAGRMMSDAPTAYALALTFGIVDEPALRTALGDRLAEVTRREAFHIATGFVGTPLILDALTDAGHLDAAARLLLQEESPSWLHPVTMGATTVWERWDSMLEDGSINPGEMTSFNHYALGAVVDWFYRRLVGVASTEPGYRRIRFAPVFLPGIDHASARIDTVAGTVAAGWRRTDAGIEVSLEVPAHSRAELDVPGLQGEDIGSGQHTWVVANAGAPASGPEGGWNLGTPVRVVADSAAAYRAVIDTLRDADPELAARIRSRTDWTLRSPLAAVLFDVPGPVMGQIAGALARLGSGGR</sequence>
<keyword evidence="9" id="KW-1185">Reference proteome</keyword>
<organism evidence="8 9">
    <name type="scientific">Microbacterium aurantiacum</name>
    <dbReference type="NCBI Taxonomy" id="162393"/>
    <lineage>
        <taxon>Bacteria</taxon>
        <taxon>Bacillati</taxon>
        <taxon>Actinomycetota</taxon>
        <taxon>Actinomycetes</taxon>
        <taxon>Micrococcales</taxon>
        <taxon>Microbacteriaceae</taxon>
        <taxon>Microbacterium</taxon>
    </lineage>
</organism>
<dbReference type="Pfam" id="PF08531">
    <property type="entry name" value="Bac_rhamnosid_N"/>
    <property type="match status" value="1"/>
</dbReference>
<comment type="catalytic activity">
    <reaction evidence="1">
        <text>Hydrolysis of terminal non-reducing alpha-L-rhamnose residues in alpha-L-rhamnosides.</text>
        <dbReference type="EC" id="3.2.1.40"/>
    </reaction>
</comment>
<dbReference type="EC" id="3.2.1.40" evidence="2"/>
<dbReference type="PANTHER" id="PTHR33307">
    <property type="entry name" value="ALPHA-RHAMNOSIDASE (EUROFUNG)"/>
    <property type="match status" value="1"/>
</dbReference>
<dbReference type="SUPFAM" id="SSF48208">
    <property type="entry name" value="Six-hairpin glycosidases"/>
    <property type="match status" value="1"/>
</dbReference>
<dbReference type="InterPro" id="IPR035396">
    <property type="entry name" value="Bac_rhamnosid6H"/>
</dbReference>
<feature type="domain" description="Alpha-L-rhamnosidase concanavalin-like" evidence="4">
    <location>
        <begin position="316"/>
        <end position="414"/>
    </location>
</feature>
<dbReference type="InterPro" id="IPR035398">
    <property type="entry name" value="Bac_rhamnosid_C"/>
</dbReference>
<name>A0ABT8FP68_9MICO</name>
<dbReference type="Pfam" id="PF05592">
    <property type="entry name" value="Bac_rhamnosid"/>
    <property type="match status" value="1"/>
</dbReference>
<gene>
    <name evidence="8" type="ORF">KZC48_01705</name>
</gene>
<evidence type="ECO:0000259" key="7">
    <source>
        <dbReference type="Pfam" id="PF17390"/>
    </source>
</evidence>
<dbReference type="Gene3D" id="1.50.10.10">
    <property type="match status" value="1"/>
</dbReference>
<dbReference type="Gene3D" id="2.60.120.260">
    <property type="entry name" value="Galactose-binding domain-like"/>
    <property type="match status" value="2"/>
</dbReference>
<dbReference type="InterPro" id="IPR008928">
    <property type="entry name" value="6-hairpin_glycosidase_sf"/>
</dbReference>
<dbReference type="PIRSF" id="PIRSF010631">
    <property type="entry name" value="A-rhamnsds"/>
    <property type="match status" value="1"/>
</dbReference>
<evidence type="ECO:0000256" key="3">
    <source>
        <dbReference type="ARBA" id="ARBA00022801"/>
    </source>
</evidence>
<comment type="caution">
    <text evidence="8">The sequence shown here is derived from an EMBL/GenBank/DDBJ whole genome shotgun (WGS) entry which is preliminary data.</text>
</comment>
<protein>
    <recommendedName>
        <fullName evidence="2">alpha-L-rhamnosidase</fullName>
        <ecNumber evidence="2">3.2.1.40</ecNumber>
    </recommendedName>
</protein>
<dbReference type="Pfam" id="PF25788">
    <property type="entry name" value="Ig_Rha78A_N"/>
    <property type="match status" value="1"/>
</dbReference>
<dbReference type="InterPro" id="IPR013783">
    <property type="entry name" value="Ig-like_fold"/>
</dbReference>
<dbReference type="InterPro" id="IPR012341">
    <property type="entry name" value="6hp_glycosidase-like_sf"/>
</dbReference>
<dbReference type="InterPro" id="IPR013737">
    <property type="entry name" value="Bac_rhamnosid_N"/>
</dbReference>
<evidence type="ECO:0000256" key="2">
    <source>
        <dbReference type="ARBA" id="ARBA00012652"/>
    </source>
</evidence>
<dbReference type="EMBL" id="JAHWXI010000001">
    <property type="protein sequence ID" value="MDN4463121.1"/>
    <property type="molecule type" value="Genomic_DNA"/>
</dbReference>
<evidence type="ECO:0000313" key="9">
    <source>
        <dbReference type="Proteomes" id="UP001172731"/>
    </source>
</evidence>
<dbReference type="Pfam" id="PF17389">
    <property type="entry name" value="Bac_rhamnosid6H"/>
    <property type="match status" value="1"/>
</dbReference>
<evidence type="ECO:0000259" key="5">
    <source>
        <dbReference type="Pfam" id="PF08531"/>
    </source>
</evidence>
<dbReference type="Proteomes" id="UP001172731">
    <property type="component" value="Unassembled WGS sequence"/>
</dbReference>
<dbReference type="InterPro" id="IPR008902">
    <property type="entry name" value="Rhamnosid_concanavalin"/>
</dbReference>
<feature type="domain" description="Alpha-L-rhamnosidase C-terminal" evidence="7">
    <location>
        <begin position="769"/>
        <end position="842"/>
    </location>
</feature>
<evidence type="ECO:0000259" key="4">
    <source>
        <dbReference type="Pfam" id="PF05592"/>
    </source>
</evidence>
<feature type="domain" description="Bacterial alpha-L-rhamnosidase N-terminal" evidence="5">
    <location>
        <begin position="147"/>
        <end position="302"/>
    </location>
</feature>
<dbReference type="Pfam" id="PF17390">
    <property type="entry name" value="Bac_rhamnosid_C"/>
    <property type="match status" value="1"/>
</dbReference>
<reference evidence="8" key="1">
    <citation type="submission" date="2021-06" db="EMBL/GenBank/DDBJ databases">
        <title>Genome-based taxonomic framework of Microbacterium strains isolated from marine environment, the description of four new species and reclassification of four preexisting species.</title>
        <authorList>
            <person name="Lee S.D."/>
            <person name="Kim S.-M."/>
            <person name="Byeon Y.-S."/>
            <person name="Yang H.L."/>
            <person name="Kim I.S."/>
        </authorList>
    </citation>
    <scope>NUCLEOTIDE SEQUENCE</scope>
    <source>
        <strain evidence="8">KACC 20510</strain>
    </source>
</reference>
<evidence type="ECO:0000313" key="8">
    <source>
        <dbReference type="EMBL" id="MDN4463121.1"/>
    </source>
</evidence>
<keyword evidence="3 8" id="KW-0378">Hydrolase</keyword>
<accession>A0ABT8FP68</accession>
<dbReference type="Gene3D" id="2.60.420.10">
    <property type="entry name" value="Maltose phosphorylase, domain 3"/>
    <property type="match status" value="1"/>
</dbReference>
<feature type="domain" description="Alpha-L-rhamnosidase six-hairpin glycosidase" evidence="6">
    <location>
        <begin position="420"/>
        <end position="766"/>
    </location>
</feature>
<dbReference type="PANTHER" id="PTHR33307:SF6">
    <property type="entry name" value="ALPHA-RHAMNOSIDASE (EUROFUNG)-RELATED"/>
    <property type="match status" value="1"/>
</dbReference>
<dbReference type="InterPro" id="IPR016007">
    <property type="entry name" value="Alpha_rhamnosid"/>
</dbReference>
<dbReference type="Gene3D" id="2.60.40.10">
    <property type="entry name" value="Immunoglobulins"/>
    <property type="match status" value="1"/>
</dbReference>
<evidence type="ECO:0000256" key="1">
    <source>
        <dbReference type="ARBA" id="ARBA00001445"/>
    </source>
</evidence>
<evidence type="ECO:0000259" key="6">
    <source>
        <dbReference type="Pfam" id="PF17389"/>
    </source>
</evidence>
<proteinExistence type="predicted"/>
<dbReference type="GO" id="GO:0016787">
    <property type="term" value="F:hydrolase activity"/>
    <property type="evidence" value="ECO:0007669"/>
    <property type="project" value="UniProtKB-KW"/>
</dbReference>